<feature type="domain" description="SLH" evidence="12">
    <location>
        <begin position="1557"/>
        <end position="1620"/>
    </location>
</feature>
<dbReference type="STRING" id="398512.Bccel_1491"/>
<comment type="similarity">
    <text evidence="1 9">Belongs to the glycosyl hydrolase 10 (cellulase F) family.</text>
</comment>
<keyword evidence="6 9" id="KW-0326">Glycosidase</keyword>
<feature type="domain" description="NodB homology" evidence="13">
    <location>
        <begin position="202"/>
        <end position="380"/>
    </location>
</feature>
<dbReference type="InterPro" id="IPR001119">
    <property type="entry name" value="SLH_dom"/>
</dbReference>
<evidence type="ECO:0000256" key="8">
    <source>
        <dbReference type="PROSITE-ProRule" id="PRU10061"/>
    </source>
</evidence>
<dbReference type="PROSITE" id="PS51677">
    <property type="entry name" value="NODB"/>
    <property type="match status" value="1"/>
</dbReference>
<dbReference type="RefSeq" id="WP_050753234.1">
    <property type="nucleotide sequence ID" value="NZ_LGTC01000001.1"/>
</dbReference>
<feature type="compositionally biased region" description="Low complexity" evidence="10">
    <location>
        <begin position="1386"/>
        <end position="1427"/>
    </location>
</feature>
<dbReference type="Pfam" id="PF06452">
    <property type="entry name" value="CBM9_1"/>
    <property type="match status" value="2"/>
</dbReference>
<organism evidence="15 16">
    <name type="scientific">Pseudobacteroides cellulosolvens ATCC 35603 = DSM 2933</name>
    <dbReference type="NCBI Taxonomy" id="398512"/>
    <lineage>
        <taxon>Bacteria</taxon>
        <taxon>Bacillati</taxon>
        <taxon>Bacillota</taxon>
        <taxon>Clostridia</taxon>
        <taxon>Eubacteriales</taxon>
        <taxon>Oscillospiraceae</taxon>
        <taxon>Pseudobacteroides</taxon>
    </lineage>
</organism>
<accession>A0A0L6JKD6</accession>
<feature type="domain" description="GH10" evidence="14">
    <location>
        <begin position="587"/>
        <end position="934"/>
    </location>
</feature>
<keyword evidence="4 9" id="KW-0378">Hydrolase</keyword>
<dbReference type="Gene3D" id="2.60.120.260">
    <property type="entry name" value="Galactose-binding domain-like"/>
    <property type="match status" value="2"/>
</dbReference>
<evidence type="ECO:0000256" key="5">
    <source>
        <dbReference type="ARBA" id="ARBA00023277"/>
    </source>
</evidence>
<dbReference type="PANTHER" id="PTHR31490">
    <property type="entry name" value="GLYCOSYL HYDROLASE"/>
    <property type="match status" value="1"/>
</dbReference>
<dbReference type="Gene3D" id="3.20.20.80">
    <property type="entry name" value="Glycosidases"/>
    <property type="match status" value="1"/>
</dbReference>
<evidence type="ECO:0000256" key="7">
    <source>
        <dbReference type="ARBA" id="ARBA00023326"/>
    </source>
</evidence>
<dbReference type="GO" id="GO:0016810">
    <property type="term" value="F:hydrolase activity, acting on carbon-nitrogen (but not peptide) bonds"/>
    <property type="evidence" value="ECO:0007669"/>
    <property type="project" value="InterPro"/>
</dbReference>
<proteinExistence type="inferred from homology"/>
<feature type="signal peptide" evidence="11">
    <location>
        <begin position="1"/>
        <end position="33"/>
    </location>
</feature>
<evidence type="ECO:0000313" key="15">
    <source>
        <dbReference type="EMBL" id="KNY26229.1"/>
    </source>
</evidence>
<dbReference type="Gene3D" id="2.60.40.1190">
    <property type="match status" value="2"/>
</dbReference>
<feature type="domain" description="SLH" evidence="12">
    <location>
        <begin position="1434"/>
        <end position="1497"/>
    </location>
</feature>
<dbReference type="CDD" id="cd00005">
    <property type="entry name" value="CBM9_like_1"/>
    <property type="match status" value="1"/>
</dbReference>
<evidence type="ECO:0000256" key="2">
    <source>
        <dbReference type="ARBA" id="ARBA00022729"/>
    </source>
</evidence>
<dbReference type="InterPro" id="IPR003305">
    <property type="entry name" value="CenC_carb-bd"/>
</dbReference>
<evidence type="ECO:0000259" key="12">
    <source>
        <dbReference type="PROSITE" id="PS51272"/>
    </source>
</evidence>
<evidence type="ECO:0000256" key="9">
    <source>
        <dbReference type="RuleBase" id="RU361174"/>
    </source>
</evidence>
<dbReference type="Gene3D" id="3.20.20.370">
    <property type="entry name" value="Glycoside hydrolase/deacetylase"/>
    <property type="match status" value="1"/>
</dbReference>
<evidence type="ECO:0000259" key="13">
    <source>
        <dbReference type="PROSITE" id="PS51677"/>
    </source>
</evidence>
<sequence length="1625" mass="179538">MMSKRRINKCISFTISIIMLLSMLFTFNMSALAVDTQDINLVENGDMENSTNWWHANGGSSLTTVSDVKHSGNSSIKTNGRTNPWNGVAQVLTDNQRENPVAGKKYHGSAWVMFNSETKSNVTFKLSIKRNDGTEDKYDTVAQLDVEKGKWTLIEGDYTLPADSDVSKGVQIYVETNETDTFIDFYADDLSFSVAESAASEKLVALTFDDGPDKNLTPLVLDRLQKYKVPATFMMVGSKIGEDTKDVIQRVLDLGCEIGNHSWSYADMANMTSEEVKKSVTDTTYAIEQYSGTKPLFFRPPNLSISDTMFDAIDMPFVSGVTANDWERSTTAEQRAKAIIDNVKDGSIILLHDVQPLPHPTPEALDIIIPELLSQGYKFVTLSELFNKKGVALNPDDKTMYVTVGVDAPKIEGKDIVNNGDFENGINWWYNRGDASIEVTSDVYSDRSSVLKITGRKDGWHGAAQNLVGNEMGDPIPGNEYTGSAWVMYNSENAPDTMTFRLSVQWNDGTETHWDQVSQLSVSKGVWTKLEGIYTIPSNAVPSEGIHLYAETAEAKPADGATCIDFYLDDVSFKAQGTTEPITYDFDPNAISLRSVWDEYFPIGAAIRPDMTENPVYVEYLKKHYTSLTAENVMKPIEIQPEEGKFTFENADKIVNFAQENKMLVRGHAFVWHSQVPDWLFTDPADSSMPATREKLLERMKTHMETFMTRYKGKIHTYDVVNEVISDTEGLRDSKWKSIIGDMDNDGIADDYIIQAFKYAQEIADKIGDDKVKFCINDYSLESSTKKLDAFYDTVKRILDSGISKDRLVAGFQMHISNYGPSMEQIKSSIEKIASLGVKVQVTELDMSIYKSDTEEKKAATEEILASQAKRFMDLFDLFKKEAQKGIIDSVTLWGTDDGMSWKNDFPREGRTDAALIFNSRLQVKPAFTALTDPDSLPVYKKQINTYNGSPFISINNTDILWSTITPVDVTQVVYGTEGTTASVKTMWDNNSLYILAQVTDKTVSTKDSLEIFIDKDEASMDDNMHFTITPNNSVTNEVYHCFTKKDDNGYLIQAFIPISNFAPKKGDKLEIDFRVKDFNTDNTLSSVVVWNDYKNRLDTDNSGYGFLSLEGAAKLIQVKCGTPVIDGSVDSTWYNVSDNETGVWVSGSSGSTAKFKTLWDKDYLYVLADVSDTKLSKKSPNTYEQDSVEIFVDQNNSKTTAYQTDDYQIRINFDNEVAFDHAKPQGFKSATSKTDTGYIVEAAIPMTAIKLEAGRLLGFDLQINNDNDEDDTGSRDSVSIWCDASGNSWQSLSGLGNIILESEIVSTPTSTPTPVTSESTAPTSTPTPVASESTEPTSTPTPVASESTEPTSTPTPVTSESTAPTSTPTPTATSRPYIGSNPNNTTSTPTATPTPTATATPTVTPTATPTAKTSTTPTPTPKASATNIPVSPKPAAGFSDISKHWAKDYISALITKGIISGYTDGTIKPDKNISRAELAVSIMKTLGLKPLDNAKVDFIDAKTIPSWALGYIALAKQSGIIQGNADKTFSPNKECSRQEAITMIMRAFKLGESTKELKFKDVKDIPGWSYKYIAKATESDLIKGYTDNTFKPGKSITRAELFTLLFKCTNTNKNTSKNTDANKK</sequence>
<reference evidence="16" key="1">
    <citation type="submission" date="2015-07" db="EMBL/GenBank/DDBJ databases">
        <title>Near-Complete Genome Sequence of the Cellulolytic Bacterium Bacteroides (Pseudobacteroides) cellulosolvens ATCC 35603.</title>
        <authorList>
            <person name="Dassa B."/>
            <person name="Utturkar S.M."/>
            <person name="Klingeman D.M."/>
            <person name="Hurt R.A."/>
            <person name="Keller M."/>
            <person name="Xu J."/>
            <person name="Reddy Y.H.K."/>
            <person name="Borovok I."/>
            <person name="Grinberg I.R."/>
            <person name="Lamed R."/>
            <person name="Zhivin O."/>
            <person name="Bayer E.A."/>
            <person name="Brown S.D."/>
        </authorList>
    </citation>
    <scope>NUCLEOTIDE SEQUENCE [LARGE SCALE GENOMIC DNA]</scope>
    <source>
        <strain evidence="16">DSM 2933</strain>
    </source>
</reference>
<dbReference type="eggNOG" id="COG5492">
    <property type="taxonomic scope" value="Bacteria"/>
</dbReference>
<evidence type="ECO:0000256" key="1">
    <source>
        <dbReference type="ARBA" id="ARBA00007495"/>
    </source>
</evidence>
<comment type="caution">
    <text evidence="15">The sequence shown here is derived from an EMBL/GenBank/DDBJ whole genome shotgun (WGS) entry which is preliminary data.</text>
</comment>
<feature type="region of interest" description="Disordered" evidence="10">
    <location>
        <begin position="1307"/>
        <end position="1432"/>
    </location>
</feature>
<dbReference type="Pfam" id="PF01522">
    <property type="entry name" value="Polysacc_deac_1"/>
    <property type="match status" value="1"/>
</dbReference>
<feature type="domain" description="SLH" evidence="12">
    <location>
        <begin position="1498"/>
        <end position="1556"/>
    </location>
</feature>
<dbReference type="PANTHER" id="PTHR31490:SF90">
    <property type="entry name" value="ENDO-1,4-BETA-XYLANASE A"/>
    <property type="match status" value="1"/>
</dbReference>
<feature type="compositionally biased region" description="Low complexity" evidence="10">
    <location>
        <begin position="1307"/>
        <end position="1375"/>
    </location>
</feature>
<dbReference type="InterPro" id="IPR017853">
    <property type="entry name" value="GH"/>
</dbReference>
<dbReference type="EC" id="3.2.1.8" evidence="9"/>
<dbReference type="Pfam" id="PF00395">
    <property type="entry name" value="SLH"/>
    <property type="match status" value="3"/>
</dbReference>
<feature type="chain" id="PRO_5005565910" description="Beta-xylanase" evidence="11">
    <location>
        <begin position="34"/>
        <end position="1625"/>
    </location>
</feature>
<dbReference type="PROSITE" id="PS51272">
    <property type="entry name" value="SLH"/>
    <property type="match status" value="3"/>
</dbReference>
<dbReference type="PROSITE" id="PS00591">
    <property type="entry name" value="GH10_1"/>
    <property type="match status" value="1"/>
</dbReference>
<name>A0A0L6JKD6_9FIRM</name>
<dbReference type="InterPro" id="IPR001000">
    <property type="entry name" value="GH10_dom"/>
</dbReference>
<dbReference type="Proteomes" id="UP000036923">
    <property type="component" value="Unassembled WGS sequence"/>
</dbReference>
<dbReference type="eggNOG" id="COG3693">
    <property type="taxonomic scope" value="Bacteria"/>
</dbReference>
<evidence type="ECO:0000256" key="10">
    <source>
        <dbReference type="SAM" id="MobiDB-lite"/>
    </source>
</evidence>
<evidence type="ECO:0000256" key="6">
    <source>
        <dbReference type="ARBA" id="ARBA00023295"/>
    </source>
</evidence>
<evidence type="ECO:0000256" key="3">
    <source>
        <dbReference type="ARBA" id="ARBA00022737"/>
    </source>
</evidence>
<dbReference type="SMART" id="SM00633">
    <property type="entry name" value="Glyco_10"/>
    <property type="match status" value="1"/>
</dbReference>
<dbReference type="eggNOG" id="COG0726">
    <property type="taxonomic scope" value="Bacteria"/>
</dbReference>
<keyword evidence="7 9" id="KW-0624">Polysaccharide degradation</keyword>
<dbReference type="InterPro" id="IPR031158">
    <property type="entry name" value="GH10_AS"/>
</dbReference>
<dbReference type="SUPFAM" id="SSF88713">
    <property type="entry name" value="Glycoside hydrolase/deacetylase"/>
    <property type="match status" value="1"/>
</dbReference>
<keyword evidence="16" id="KW-1185">Reference proteome</keyword>
<feature type="active site" description="Nucleophile" evidence="8">
    <location>
        <position position="844"/>
    </location>
</feature>
<dbReference type="GO" id="GO:0030246">
    <property type="term" value="F:carbohydrate binding"/>
    <property type="evidence" value="ECO:0007669"/>
    <property type="project" value="InterPro"/>
</dbReference>
<dbReference type="PROSITE" id="PS51760">
    <property type="entry name" value="GH10_2"/>
    <property type="match status" value="1"/>
</dbReference>
<dbReference type="InterPro" id="IPR008979">
    <property type="entry name" value="Galactose-bd-like_sf"/>
</dbReference>
<dbReference type="InterPro" id="IPR011330">
    <property type="entry name" value="Glyco_hydro/deAcase_b/a-brl"/>
</dbReference>
<dbReference type="EMBL" id="LGTC01000001">
    <property type="protein sequence ID" value="KNY26229.1"/>
    <property type="molecule type" value="Genomic_DNA"/>
</dbReference>
<dbReference type="InterPro" id="IPR010502">
    <property type="entry name" value="Carb-bd_dom_fam9"/>
</dbReference>
<dbReference type="SUPFAM" id="SSF51445">
    <property type="entry name" value="(Trans)glycosidases"/>
    <property type="match status" value="1"/>
</dbReference>
<dbReference type="InterPro" id="IPR002509">
    <property type="entry name" value="NODB_dom"/>
</dbReference>
<evidence type="ECO:0000259" key="14">
    <source>
        <dbReference type="PROSITE" id="PS51760"/>
    </source>
</evidence>
<dbReference type="CDD" id="cd10954">
    <property type="entry name" value="CE4_CtAXE_like"/>
    <property type="match status" value="1"/>
</dbReference>
<dbReference type="SUPFAM" id="SSF49344">
    <property type="entry name" value="CBD9-like"/>
    <property type="match status" value="2"/>
</dbReference>
<gene>
    <name evidence="15" type="ORF">Bccel_1491</name>
</gene>
<protein>
    <recommendedName>
        <fullName evidence="9">Beta-xylanase</fullName>
        <ecNumber evidence="9">3.2.1.8</ecNumber>
    </recommendedName>
</protein>
<dbReference type="Pfam" id="PF02018">
    <property type="entry name" value="CBM_4_9"/>
    <property type="match status" value="2"/>
</dbReference>
<evidence type="ECO:0000313" key="16">
    <source>
        <dbReference type="Proteomes" id="UP000036923"/>
    </source>
</evidence>
<evidence type="ECO:0000256" key="4">
    <source>
        <dbReference type="ARBA" id="ARBA00022801"/>
    </source>
</evidence>
<dbReference type="GO" id="GO:0031176">
    <property type="term" value="F:endo-1,4-beta-xylanase activity"/>
    <property type="evidence" value="ECO:0007669"/>
    <property type="project" value="UniProtKB-EC"/>
</dbReference>
<keyword evidence="5 9" id="KW-0119">Carbohydrate metabolism</keyword>
<keyword evidence="2 11" id="KW-0732">Signal</keyword>
<dbReference type="Pfam" id="PF00331">
    <property type="entry name" value="Glyco_hydro_10"/>
    <property type="match status" value="1"/>
</dbReference>
<dbReference type="InterPro" id="IPR044846">
    <property type="entry name" value="GH10"/>
</dbReference>
<comment type="catalytic activity">
    <reaction evidence="9">
        <text>Endohydrolysis of (1-&gt;4)-beta-D-xylosidic linkages in xylans.</text>
        <dbReference type="EC" id="3.2.1.8"/>
    </reaction>
</comment>
<dbReference type="GO" id="GO:0045493">
    <property type="term" value="P:xylan catabolic process"/>
    <property type="evidence" value="ECO:0007669"/>
    <property type="project" value="UniProtKB-KW"/>
</dbReference>
<dbReference type="PRINTS" id="PR00134">
    <property type="entry name" value="GLHYDRLASE10"/>
</dbReference>
<dbReference type="SUPFAM" id="SSF49785">
    <property type="entry name" value="Galactose-binding domain-like"/>
    <property type="match status" value="2"/>
</dbReference>
<dbReference type="PATRIC" id="fig|398512.5.peg.1550"/>
<keyword evidence="3" id="KW-0677">Repeat</keyword>
<evidence type="ECO:0000256" key="11">
    <source>
        <dbReference type="SAM" id="SignalP"/>
    </source>
</evidence>